<dbReference type="Proteomes" id="UP001187734">
    <property type="component" value="Unassembled WGS sequence"/>
</dbReference>
<dbReference type="AlphaFoldDB" id="A0AAE8SI90"/>
<sequence length="147" mass="16522">MSSSIQSSTSHILDPVSSLPFSNTHLNFPPGVSHVRSLLSLTALRREYTSIKLYRHSNGTLYDSPEDSIHEIQRPLYHHNSPPHKRRHDKTSAHNPEEAKKTASKAEAKDQVANSTSEQAWRTRGRGVLEGVRSHVPRDTRPASKGW</sequence>
<proteinExistence type="predicted"/>
<name>A0AAE8SI90_9HYPO</name>
<evidence type="ECO:0000256" key="1">
    <source>
        <dbReference type="SAM" id="MobiDB-lite"/>
    </source>
</evidence>
<feature type="region of interest" description="Disordered" evidence="1">
    <location>
        <begin position="57"/>
        <end position="147"/>
    </location>
</feature>
<protein>
    <submittedName>
        <fullName evidence="2">Uncharacterized protein</fullName>
    </submittedName>
</protein>
<evidence type="ECO:0000313" key="3">
    <source>
        <dbReference type="Proteomes" id="UP001187734"/>
    </source>
</evidence>
<comment type="caution">
    <text evidence="2">The sequence shown here is derived from an EMBL/GenBank/DDBJ whole genome shotgun (WGS) entry which is preliminary data.</text>
</comment>
<reference evidence="2" key="1">
    <citation type="submission" date="2018-03" db="EMBL/GenBank/DDBJ databases">
        <authorList>
            <person name="Guldener U."/>
        </authorList>
    </citation>
    <scope>NUCLEOTIDE SEQUENCE</scope>
</reference>
<evidence type="ECO:0000313" key="2">
    <source>
        <dbReference type="EMBL" id="SPJ76896.1"/>
    </source>
</evidence>
<organism evidence="2 3">
    <name type="scientific">Fusarium torulosum</name>
    <dbReference type="NCBI Taxonomy" id="33205"/>
    <lineage>
        <taxon>Eukaryota</taxon>
        <taxon>Fungi</taxon>
        <taxon>Dikarya</taxon>
        <taxon>Ascomycota</taxon>
        <taxon>Pezizomycotina</taxon>
        <taxon>Sordariomycetes</taxon>
        <taxon>Hypocreomycetidae</taxon>
        <taxon>Hypocreales</taxon>
        <taxon>Nectriaceae</taxon>
        <taxon>Fusarium</taxon>
    </lineage>
</organism>
<keyword evidence="3" id="KW-1185">Reference proteome</keyword>
<gene>
    <name evidence="2" type="ORF">FTOL_06234</name>
</gene>
<dbReference type="EMBL" id="ONZP01000206">
    <property type="protein sequence ID" value="SPJ76896.1"/>
    <property type="molecule type" value="Genomic_DNA"/>
</dbReference>
<feature type="compositionally biased region" description="Basic and acidic residues" evidence="1">
    <location>
        <begin position="90"/>
        <end position="110"/>
    </location>
</feature>
<accession>A0AAE8SI90</accession>
<feature type="compositionally biased region" description="Basic and acidic residues" evidence="1">
    <location>
        <begin position="132"/>
        <end position="147"/>
    </location>
</feature>